<comment type="similarity">
    <text evidence="2 9">Belongs to the membrane fusion protein (MFP) (TC 8.A.1) family.</text>
</comment>
<proteinExistence type="inferred from homology"/>
<dbReference type="InterPro" id="IPR058982">
    <property type="entry name" value="Beta-barrel_AprE"/>
</dbReference>
<evidence type="ECO:0000313" key="13">
    <source>
        <dbReference type="EMBL" id="MBT1445438.1"/>
    </source>
</evidence>
<evidence type="ECO:0000256" key="4">
    <source>
        <dbReference type="ARBA" id="ARBA00022475"/>
    </source>
</evidence>
<dbReference type="PANTHER" id="PTHR30386:SF26">
    <property type="entry name" value="TRANSPORT PROTEIN COMB"/>
    <property type="match status" value="1"/>
</dbReference>
<feature type="transmembrane region" description="Helical" evidence="9">
    <location>
        <begin position="30"/>
        <end position="48"/>
    </location>
</feature>
<feature type="coiled-coil region" evidence="10">
    <location>
        <begin position="169"/>
        <end position="210"/>
    </location>
</feature>
<feature type="coiled-coil region" evidence="10">
    <location>
        <begin position="235"/>
        <end position="298"/>
    </location>
</feature>
<evidence type="ECO:0000256" key="3">
    <source>
        <dbReference type="ARBA" id="ARBA00022448"/>
    </source>
</evidence>
<accession>A0ABS5V8U9</accession>
<keyword evidence="4 9" id="KW-1003">Cell membrane</keyword>
<dbReference type="RefSeq" id="WP_214507627.1">
    <property type="nucleotide sequence ID" value="NZ_JAHEPS010000004.1"/>
</dbReference>
<dbReference type="Gene3D" id="2.40.50.100">
    <property type="match status" value="1"/>
</dbReference>
<dbReference type="Proteomes" id="UP001195903">
    <property type="component" value="Unassembled WGS sequence"/>
</dbReference>
<dbReference type="InterPro" id="IPR058781">
    <property type="entry name" value="HH_AprE-like"/>
</dbReference>
<dbReference type="EMBL" id="JAHEPS010000004">
    <property type="protein sequence ID" value="MBT1445438.1"/>
    <property type="molecule type" value="Genomic_DNA"/>
</dbReference>
<sequence>MSKKLTARDLEMVDDVYGAMMTDAPTSHRLTIWSLSALMFTFLVWAYFAELDKVTVGAGKVIPSSQIQVIQSLDGGVLQELFVREGNLVTKGQPLARIDDTRFRSDFAQQEQEVYSLRANVIRIKAELDGITVSDMASDWREQVKINKVQLNFPSELAEQKPELIARQQAEYHGRLDSLENQLEILARQIQQRQQENEELTTKINTLTTSFQLISRELELTRPLAQKGIVPEVELLKLERTVNDLQGELKSTRDMRPKIKAAMDEAILKRREAVFTFAADARAQLNEMQTKLSRMSEAQVGAQDKVSKAVITSPVNGTVKSVHINTLGGVVQPGVDIMEIVPSEDQLLVEAKITPKDIAFLHPGLPAVVKVTAYDFTRYGGLKGTVEHISADTTQDEEGNSFYLIRVRTEESSLVKDDGTQMPIIPGMLTSVDVITGQRSILEYLLNPILRAKDTALRER</sequence>
<keyword evidence="3 9" id="KW-0813">Transport</keyword>
<evidence type="ECO:0000259" key="11">
    <source>
        <dbReference type="Pfam" id="PF25994"/>
    </source>
</evidence>
<evidence type="ECO:0000313" key="14">
    <source>
        <dbReference type="Proteomes" id="UP001195903"/>
    </source>
</evidence>
<dbReference type="PANTHER" id="PTHR30386">
    <property type="entry name" value="MEMBRANE FUSION SUBUNIT OF EMRAB-TOLC MULTIDRUG EFFLUX PUMP"/>
    <property type="match status" value="1"/>
</dbReference>
<keyword evidence="10" id="KW-0175">Coiled coil</keyword>
<keyword evidence="8 9" id="KW-0472">Membrane</keyword>
<evidence type="ECO:0000256" key="10">
    <source>
        <dbReference type="SAM" id="Coils"/>
    </source>
</evidence>
<keyword evidence="5 9" id="KW-0997">Cell inner membrane</keyword>
<evidence type="ECO:0000256" key="2">
    <source>
        <dbReference type="ARBA" id="ARBA00009477"/>
    </source>
</evidence>
<keyword evidence="7 9" id="KW-1133">Transmembrane helix</keyword>
<dbReference type="InterPro" id="IPR006144">
    <property type="entry name" value="Secretion_HlyD_CS"/>
</dbReference>
<comment type="subcellular location">
    <subcellularLocation>
        <location evidence="1 9">Cell inner membrane</location>
        <topology evidence="1 9">Single-pass membrane protein</topology>
    </subcellularLocation>
</comment>
<feature type="domain" description="AprE-like long alpha-helical hairpin" evidence="11">
    <location>
        <begin position="104"/>
        <end position="305"/>
    </location>
</feature>
<dbReference type="Gene3D" id="2.40.30.170">
    <property type="match status" value="1"/>
</dbReference>
<dbReference type="NCBIfam" id="TIGR01843">
    <property type="entry name" value="type_I_hlyD"/>
    <property type="match status" value="1"/>
</dbReference>
<evidence type="ECO:0000256" key="6">
    <source>
        <dbReference type="ARBA" id="ARBA00022692"/>
    </source>
</evidence>
<evidence type="ECO:0000256" key="8">
    <source>
        <dbReference type="ARBA" id="ARBA00023136"/>
    </source>
</evidence>
<gene>
    <name evidence="13" type="ORF">KJI95_13010</name>
</gene>
<dbReference type="SUPFAM" id="SSF111369">
    <property type="entry name" value="HlyD-like secretion proteins"/>
    <property type="match status" value="1"/>
</dbReference>
<dbReference type="InterPro" id="IPR010129">
    <property type="entry name" value="T1SS_HlyD"/>
</dbReference>
<feature type="domain" description="AprE-like beta-barrel" evidence="12">
    <location>
        <begin position="347"/>
        <end position="437"/>
    </location>
</feature>
<protein>
    <recommendedName>
        <fullName evidence="9">Membrane fusion protein (MFP) family protein</fullName>
    </recommendedName>
</protein>
<organism evidence="13 14">
    <name type="scientific">Shewanella jiangmenensis</name>
    <dbReference type="NCBI Taxonomy" id="2837387"/>
    <lineage>
        <taxon>Bacteria</taxon>
        <taxon>Pseudomonadati</taxon>
        <taxon>Pseudomonadota</taxon>
        <taxon>Gammaproteobacteria</taxon>
        <taxon>Alteromonadales</taxon>
        <taxon>Shewanellaceae</taxon>
        <taxon>Shewanella</taxon>
    </lineage>
</organism>
<dbReference type="PROSITE" id="PS00543">
    <property type="entry name" value="HLYD_FAMILY"/>
    <property type="match status" value="1"/>
</dbReference>
<dbReference type="Pfam" id="PF26002">
    <property type="entry name" value="Beta-barrel_AprE"/>
    <property type="match status" value="1"/>
</dbReference>
<keyword evidence="14" id="KW-1185">Reference proteome</keyword>
<name>A0ABS5V8U9_9GAMM</name>
<dbReference type="PRINTS" id="PR01490">
    <property type="entry name" value="RTXTOXIND"/>
</dbReference>
<evidence type="ECO:0000256" key="9">
    <source>
        <dbReference type="RuleBase" id="RU365093"/>
    </source>
</evidence>
<reference evidence="13 14" key="1">
    <citation type="submission" date="2021-05" db="EMBL/GenBank/DDBJ databases">
        <title>Shewanella sp. JM162201.</title>
        <authorList>
            <person name="Xu S."/>
            <person name="Li A."/>
        </authorList>
    </citation>
    <scope>NUCLEOTIDE SEQUENCE [LARGE SCALE GENOMIC DNA]</scope>
    <source>
        <strain evidence="13 14">JM162201</strain>
    </source>
</reference>
<dbReference type="InterPro" id="IPR050739">
    <property type="entry name" value="MFP"/>
</dbReference>
<evidence type="ECO:0000259" key="12">
    <source>
        <dbReference type="Pfam" id="PF26002"/>
    </source>
</evidence>
<evidence type="ECO:0000256" key="1">
    <source>
        <dbReference type="ARBA" id="ARBA00004377"/>
    </source>
</evidence>
<evidence type="ECO:0000256" key="5">
    <source>
        <dbReference type="ARBA" id="ARBA00022519"/>
    </source>
</evidence>
<comment type="caution">
    <text evidence="13">The sequence shown here is derived from an EMBL/GenBank/DDBJ whole genome shotgun (WGS) entry which is preliminary data.</text>
</comment>
<keyword evidence="6 9" id="KW-0812">Transmembrane</keyword>
<dbReference type="Pfam" id="PF25994">
    <property type="entry name" value="HH_AprE"/>
    <property type="match status" value="1"/>
</dbReference>
<dbReference type="Gene3D" id="1.10.287.470">
    <property type="entry name" value="Helix hairpin bin"/>
    <property type="match status" value="1"/>
</dbReference>
<evidence type="ECO:0000256" key="7">
    <source>
        <dbReference type="ARBA" id="ARBA00022989"/>
    </source>
</evidence>